<dbReference type="Gene3D" id="4.10.110.10">
    <property type="entry name" value="Spasmolytic Protein, domain 1"/>
    <property type="match status" value="1"/>
</dbReference>
<evidence type="ECO:0000256" key="1">
    <source>
        <dbReference type="ARBA" id="ARBA00023157"/>
    </source>
</evidence>
<evidence type="ECO:0000313" key="5">
    <source>
        <dbReference type="EMBL" id="CAJ0938173.1"/>
    </source>
</evidence>
<feature type="domain" description="P-type" evidence="4">
    <location>
        <begin position="48"/>
        <end position="99"/>
    </location>
</feature>
<dbReference type="SUPFAM" id="SSF57492">
    <property type="entry name" value="Trefoil"/>
    <property type="match status" value="1"/>
</dbReference>
<dbReference type="PROSITE" id="PS51448">
    <property type="entry name" value="P_TREFOIL_2"/>
    <property type="match status" value="1"/>
</dbReference>
<dbReference type="CDD" id="cd00111">
    <property type="entry name" value="Trefoil"/>
    <property type="match status" value="1"/>
</dbReference>
<dbReference type="EMBL" id="CAUEEQ010014132">
    <property type="protein sequence ID" value="CAJ0938173.1"/>
    <property type="molecule type" value="Genomic_DNA"/>
</dbReference>
<dbReference type="PANTHER" id="PTHR13826:SF14">
    <property type="entry name" value="TREFOIL FACTOR 2"/>
    <property type="match status" value="1"/>
</dbReference>
<comment type="caution">
    <text evidence="5">The sequence shown here is derived from an EMBL/GenBank/DDBJ whole genome shotgun (WGS) entry which is preliminary data.</text>
</comment>
<dbReference type="Pfam" id="PF00088">
    <property type="entry name" value="Trefoil"/>
    <property type="match status" value="1"/>
</dbReference>
<feature type="disulfide bond" evidence="2">
    <location>
        <begin position="78"/>
        <end position="95"/>
    </location>
</feature>
<dbReference type="InterPro" id="IPR017994">
    <property type="entry name" value="P_trefoil_chordata"/>
</dbReference>
<keyword evidence="6" id="KW-1185">Reference proteome</keyword>
<accession>A0ABN9LBM0</accession>
<dbReference type="PRINTS" id="PR00680">
    <property type="entry name" value="PTREFOIL"/>
</dbReference>
<keyword evidence="1 2" id="KW-1015">Disulfide bond</keyword>
<comment type="caution">
    <text evidence="2">Lacks conserved residue(s) required for the propagation of feature annotation.</text>
</comment>
<protein>
    <recommendedName>
        <fullName evidence="4">P-type domain-containing protein</fullName>
    </recommendedName>
</protein>
<name>A0ABN9LBM0_9NEOB</name>
<evidence type="ECO:0000313" key="6">
    <source>
        <dbReference type="Proteomes" id="UP001176940"/>
    </source>
</evidence>
<evidence type="ECO:0000256" key="3">
    <source>
        <dbReference type="SAM" id="MobiDB-lite"/>
    </source>
</evidence>
<dbReference type="InterPro" id="IPR036397">
    <property type="entry name" value="RNaseH_sf"/>
</dbReference>
<reference evidence="5" key="1">
    <citation type="submission" date="2023-07" db="EMBL/GenBank/DDBJ databases">
        <authorList>
            <person name="Stuckert A."/>
        </authorList>
    </citation>
    <scope>NUCLEOTIDE SEQUENCE</scope>
</reference>
<dbReference type="InterPro" id="IPR000519">
    <property type="entry name" value="P_trefoil_dom"/>
</dbReference>
<evidence type="ECO:0000256" key="2">
    <source>
        <dbReference type="PROSITE-ProRule" id="PRU00779"/>
    </source>
</evidence>
<dbReference type="Proteomes" id="UP001176940">
    <property type="component" value="Unassembled WGS sequence"/>
</dbReference>
<feature type="compositionally biased region" description="Low complexity" evidence="3">
    <location>
        <begin position="103"/>
        <end position="114"/>
    </location>
</feature>
<sequence>MIENLRDIVKRKMRDTRPNNADELKAAIKATWASITPQQRHRLIASMPRCIDALMPNAPWSPRIGKTAGFPGIGRQQCVLRGCCFDSSIRGVIWCYQPLETTTTSTSTHRPTSTANQQQQNF</sequence>
<dbReference type="InterPro" id="IPR044913">
    <property type="entry name" value="P_trefoil_dom_sf"/>
</dbReference>
<evidence type="ECO:0000259" key="4">
    <source>
        <dbReference type="PROSITE" id="PS51448"/>
    </source>
</evidence>
<dbReference type="Gene3D" id="3.30.420.10">
    <property type="entry name" value="Ribonuclease H-like superfamily/Ribonuclease H"/>
    <property type="match status" value="1"/>
</dbReference>
<dbReference type="PANTHER" id="PTHR13826">
    <property type="entry name" value="INTESTINAL TREFOIL FACTOR-RELATED"/>
    <property type="match status" value="1"/>
</dbReference>
<feature type="region of interest" description="Disordered" evidence="3">
    <location>
        <begin position="103"/>
        <end position="122"/>
    </location>
</feature>
<gene>
    <name evidence="5" type="ORF">RIMI_LOCUS7452711</name>
</gene>
<proteinExistence type="predicted"/>
<dbReference type="SMART" id="SM00018">
    <property type="entry name" value="PD"/>
    <property type="match status" value="1"/>
</dbReference>
<organism evidence="5 6">
    <name type="scientific">Ranitomeya imitator</name>
    <name type="common">mimic poison frog</name>
    <dbReference type="NCBI Taxonomy" id="111125"/>
    <lineage>
        <taxon>Eukaryota</taxon>
        <taxon>Metazoa</taxon>
        <taxon>Chordata</taxon>
        <taxon>Craniata</taxon>
        <taxon>Vertebrata</taxon>
        <taxon>Euteleostomi</taxon>
        <taxon>Amphibia</taxon>
        <taxon>Batrachia</taxon>
        <taxon>Anura</taxon>
        <taxon>Neobatrachia</taxon>
        <taxon>Hyloidea</taxon>
        <taxon>Dendrobatidae</taxon>
        <taxon>Dendrobatinae</taxon>
        <taxon>Ranitomeya</taxon>
    </lineage>
</organism>